<keyword evidence="4 6" id="KW-1133">Transmembrane helix</keyword>
<dbReference type="InterPro" id="IPR050833">
    <property type="entry name" value="Poly_Biosynth_Transport"/>
</dbReference>
<reference evidence="7 8" key="1">
    <citation type="journal article" date="2015" name="Biotechnol. Bioeng.">
        <title>Genome sequence and phenotypic characterization of Caulobacter segnis.</title>
        <authorList>
            <person name="Patel S."/>
            <person name="Fletcher B."/>
            <person name="Scott D.C."/>
            <person name="Ely B."/>
        </authorList>
    </citation>
    <scope>NUCLEOTIDE SEQUENCE [LARGE SCALE GENOMIC DNA]</scope>
    <source>
        <strain evidence="7 8">ERI-2</strain>
    </source>
</reference>
<dbReference type="EMBL" id="LITT01000023">
    <property type="protein sequence ID" value="OAA86975.1"/>
    <property type="molecule type" value="Genomic_DNA"/>
</dbReference>
<proteinExistence type="predicted"/>
<organism evidence="7 8">
    <name type="scientific">Clostridium ljungdahlii</name>
    <dbReference type="NCBI Taxonomy" id="1538"/>
    <lineage>
        <taxon>Bacteria</taxon>
        <taxon>Bacillati</taxon>
        <taxon>Bacillota</taxon>
        <taxon>Clostridia</taxon>
        <taxon>Eubacteriales</taxon>
        <taxon>Clostridiaceae</taxon>
        <taxon>Clostridium</taxon>
    </lineage>
</organism>
<feature type="transmembrane region" description="Helical" evidence="6">
    <location>
        <begin position="457"/>
        <end position="483"/>
    </location>
</feature>
<protein>
    <submittedName>
        <fullName evidence="7">Uncharacterized protein</fullName>
    </submittedName>
</protein>
<sequence>MNREKKLTYNTISSLTKQFVVLICGFILPRLFLTNYGSTVNGLVSSITQFLSLAAIFDAGLGVVIEASLFKPLAKSDTLERDKILTSAQKLYNHFVQILFVYVVGLAVLYPFKVLNSFEYVYTLTLIIAISISSFGQYCFGVTRSVLLSADQRSYINNFSYIGTTILNTIVAVVLIKFGCSIQVVKLASSLVFTLRPILLIWYVKRKYNINWHTEYSKEPIKQKWNGLAQHISALILANTDIVVLTLFSTLQNVSIYSVYFLVINGIKEVISAASIGIRSLMGDMLAKNEIYLLAKKFNSIEWIFHTITTLLFTITAILICPFIKVYTLGVNDANYYVPVFAVLLCMAYAVNCLRTPYQSLIMAAGHFKQTQASSIIEAVINIVVSIIVVSKFGIVGVACGTLVAMLYRTVYLSWYLSHNILMRPLEYFFKNLILDLVSMIVMMVSTNWIIMAQTNYLLWIVMALKVGIICLIECIIINMIFYPKEICNILKK</sequence>
<dbReference type="PANTHER" id="PTHR30250">
    <property type="entry name" value="PST FAMILY PREDICTED COLANIC ACID TRANSPORTER"/>
    <property type="match status" value="1"/>
</dbReference>
<keyword evidence="5 6" id="KW-0472">Membrane</keyword>
<feature type="transmembrane region" description="Helical" evidence="6">
    <location>
        <begin position="159"/>
        <end position="178"/>
    </location>
</feature>
<evidence type="ECO:0000256" key="2">
    <source>
        <dbReference type="ARBA" id="ARBA00022475"/>
    </source>
</evidence>
<keyword evidence="2" id="KW-1003">Cell membrane</keyword>
<dbReference type="AlphaFoldDB" id="A0A168NVV0"/>
<evidence type="ECO:0000256" key="4">
    <source>
        <dbReference type="ARBA" id="ARBA00022989"/>
    </source>
</evidence>
<feature type="transmembrane region" description="Helical" evidence="6">
    <location>
        <begin position="429"/>
        <end position="451"/>
    </location>
</feature>
<gene>
    <name evidence="7" type="ORF">WY13_02370</name>
</gene>
<evidence type="ECO:0000256" key="6">
    <source>
        <dbReference type="SAM" id="Phobius"/>
    </source>
</evidence>
<dbReference type="PANTHER" id="PTHR30250:SF26">
    <property type="entry name" value="PSMA PROTEIN"/>
    <property type="match status" value="1"/>
</dbReference>
<feature type="transmembrane region" description="Helical" evidence="6">
    <location>
        <begin position="225"/>
        <end position="248"/>
    </location>
</feature>
<feature type="transmembrane region" description="Helical" evidence="6">
    <location>
        <begin position="303"/>
        <end position="328"/>
    </location>
</feature>
<feature type="transmembrane region" description="Helical" evidence="6">
    <location>
        <begin position="124"/>
        <end position="147"/>
    </location>
</feature>
<keyword evidence="3 6" id="KW-0812">Transmembrane</keyword>
<feature type="transmembrane region" description="Helical" evidence="6">
    <location>
        <begin position="91"/>
        <end position="112"/>
    </location>
</feature>
<feature type="transmembrane region" description="Helical" evidence="6">
    <location>
        <begin position="334"/>
        <end position="352"/>
    </location>
</feature>
<feature type="transmembrane region" description="Helical" evidence="6">
    <location>
        <begin position="50"/>
        <end position="70"/>
    </location>
</feature>
<dbReference type="GO" id="GO:0005886">
    <property type="term" value="C:plasma membrane"/>
    <property type="evidence" value="ECO:0007669"/>
    <property type="project" value="UniProtKB-SubCell"/>
</dbReference>
<comment type="caution">
    <text evidence="7">The sequence shown here is derived from an EMBL/GenBank/DDBJ whole genome shotgun (WGS) entry which is preliminary data.</text>
</comment>
<evidence type="ECO:0000313" key="7">
    <source>
        <dbReference type="EMBL" id="OAA86975.1"/>
    </source>
</evidence>
<feature type="transmembrane region" description="Helical" evidence="6">
    <location>
        <begin position="20"/>
        <end position="38"/>
    </location>
</feature>
<feature type="transmembrane region" description="Helical" evidence="6">
    <location>
        <begin position="373"/>
        <end position="390"/>
    </location>
</feature>
<dbReference type="OrthoDB" id="8609648at2"/>
<feature type="transmembrane region" description="Helical" evidence="6">
    <location>
        <begin position="184"/>
        <end position="204"/>
    </location>
</feature>
<dbReference type="RefSeq" id="WP_063555781.1">
    <property type="nucleotide sequence ID" value="NZ_LITT01000023.1"/>
</dbReference>
<dbReference type="PATRIC" id="fig|1538.10.peg.1972"/>
<name>A0A168NVV0_9CLOT</name>
<feature type="transmembrane region" description="Helical" evidence="6">
    <location>
        <begin position="396"/>
        <end position="417"/>
    </location>
</feature>
<evidence type="ECO:0000256" key="5">
    <source>
        <dbReference type="ARBA" id="ARBA00023136"/>
    </source>
</evidence>
<evidence type="ECO:0000256" key="3">
    <source>
        <dbReference type="ARBA" id="ARBA00022692"/>
    </source>
</evidence>
<dbReference type="Proteomes" id="UP000077407">
    <property type="component" value="Unassembled WGS sequence"/>
</dbReference>
<feature type="transmembrane region" description="Helical" evidence="6">
    <location>
        <begin position="260"/>
        <end position="282"/>
    </location>
</feature>
<evidence type="ECO:0000256" key="1">
    <source>
        <dbReference type="ARBA" id="ARBA00004651"/>
    </source>
</evidence>
<accession>A0A168NVV0</accession>
<evidence type="ECO:0000313" key="8">
    <source>
        <dbReference type="Proteomes" id="UP000077407"/>
    </source>
</evidence>
<comment type="subcellular location">
    <subcellularLocation>
        <location evidence="1">Cell membrane</location>
        <topology evidence="1">Multi-pass membrane protein</topology>
    </subcellularLocation>
</comment>